<dbReference type="RefSeq" id="WP_007930405.1">
    <property type="nucleotide sequence ID" value="NZ_AKVJ01000002.1"/>
</dbReference>
<sequence>MIRCDKCIMPETNPHVVLDEKGVCNICNQQKDRKDEDTSSSQDKNFEVLKAKIEKSRSKNTGKYDCAVGLSGGKDSTMTLYLAKKELGLNPLAIFIDNGFALEEMYYNIQTVTSKLGVDLIVYKPGEIKDFLIYLLKSKKPIYYCRPCHELLDVYVRDIASKHGINLILGGYTKGQEYVKNTELYWLFDISDKSIHDELSKEPDFKDILSILDDHALYLYETFESMVQINPFQYMKYDDESIIKFLTREFNVRFPKKSWPADSTNCFFNYVSQHLAVKNFGYSQHETELSTLIRKGELSRERALHIINAPIPMEYVEDALSRLGLKYEDVI</sequence>
<feature type="domain" description="Phosphoadenosine phosphosulphate reductase" evidence="1">
    <location>
        <begin position="67"/>
        <end position="127"/>
    </location>
</feature>
<protein>
    <submittedName>
        <fullName evidence="2">Phosphoadenosine phosphosulfate reductase</fullName>
    </submittedName>
</protein>
<dbReference type="Pfam" id="PF01507">
    <property type="entry name" value="PAPS_reduct"/>
    <property type="match status" value="1"/>
</dbReference>
<dbReference type="PANTHER" id="PTHR43196">
    <property type="entry name" value="SULFATE ADENYLYLTRANSFERASE SUBUNIT 2"/>
    <property type="match status" value="1"/>
</dbReference>
<evidence type="ECO:0000313" key="3">
    <source>
        <dbReference type="Proteomes" id="UP000004324"/>
    </source>
</evidence>
<evidence type="ECO:0000259" key="1">
    <source>
        <dbReference type="Pfam" id="PF01507"/>
    </source>
</evidence>
<comment type="caution">
    <text evidence="2">The sequence shown here is derived from an EMBL/GenBank/DDBJ whole genome shotgun (WGS) entry which is preliminary data.</text>
</comment>
<dbReference type="InterPro" id="IPR002500">
    <property type="entry name" value="PAPS_reduct_dom"/>
</dbReference>
<proteinExistence type="predicted"/>
<dbReference type="SUPFAM" id="SSF52402">
    <property type="entry name" value="Adenine nucleotide alpha hydrolases-like"/>
    <property type="match status" value="1"/>
</dbReference>
<evidence type="ECO:0000313" key="2">
    <source>
        <dbReference type="EMBL" id="EIW21028.1"/>
    </source>
</evidence>
<dbReference type="PATRIC" id="fig|1149862.3.peg.157"/>
<dbReference type="PANTHER" id="PTHR43196:SF1">
    <property type="entry name" value="SULFATE ADENYLYLTRANSFERASE SUBUNIT 2"/>
    <property type="match status" value="1"/>
</dbReference>
<dbReference type="InterPro" id="IPR014729">
    <property type="entry name" value="Rossmann-like_a/b/a_fold"/>
</dbReference>
<dbReference type="Gene3D" id="3.40.50.620">
    <property type="entry name" value="HUPs"/>
    <property type="match status" value="1"/>
</dbReference>
<reference evidence="2 3" key="1">
    <citation type="journal article" date="2012" name="J. Bacteriol.">
        <title>Draft Genome Sequences for Two Metal-Reducing Pelosinus fermentans Strains Isolated from a Cr(VI)-Contaminated Site and for Type Strain R7.</title>
        <authorList>
            <person name="Brown S.D."/>
            <person name="Podar M."/>
            <person name="Klingeman D.M."/>
            <person name="Johnson C.M."/>
            <person name="Yang Z.K."/>
            <person name="Utturkar S.M."/>
            <person name="Land M.L."/>
            <person name="Mosher J.J."/>
            <person name="Hurt R.A.Jr."/>
            <person name="Phelps T.J."/>
            <person name="Palumbo A.V."/>
            <person name="Arkin A.P."/>
            <person name="Hazen T.C."/>
            <person name="Elias D.A."/>
        </authorList>
    </citation>
    <scope>NUCLEOTIDE SEQUENCE [LARGE SCALE GENOMIC DNA]</scope>
    <source>
        <strain evidence="2 3">B4</strain>
    </source>
</reference>
<dbReference type="EMBL" id="AKVJ01000002">
    <property type="protein sequence ID" value="EIW21028.1"/>
    <property type="molecule type" value="Genomic_DNA"/>
</dbReference>
<dbReference type="AlphaFoldDB" id="I8RL22"/>
<accession>I8RL22</accession>
<dbReference type="GO" id="GO:0003824">
    <property type="term" value="F:catalytic activity"/>
    <property type="evidence" value="ECO:0007669"/>
    <property type="project" value="InterPro"/>
</dbReference>
<keyword evidence="3" id="KW-1185">Reference proteome</keyword>
<dbReference type="InterPro" id="IPR050128">
    <property type="entry name" value="Sulfate_adenylyltrnsfr_sub2"/>
</dbReference>
<dbReference type="Proteomes" id="UP000004324">
    <property type="component" value="Unassembled WGS sequence"/>
</dbReference>
<gene>
    <name evidence="2" type="ORF">FB4_1880</name>
</gene>
<organism evidence="2 3">
    <name type="scientific">Pelosinus fermentans B4</name>
    <dbReference type="NCBI Taxonomy" id="1149862"/>
    <lineage>
        <taxon>Bacteria</taxon>
        <taxon>Bacillati</taxon>
        <taxon>Bacillota</taxon>
        <taxon>Negativicutes</taxon>
        <taxon>Selenomonadales</taxon>
        <taxon>Sporomusaceae</taxon>
        <taxon>Pelosinus</taxon>
    </lineage>
</organism>
<dbReference type="OrthoDB" id="702at2"/>
<name>I8RL22_9FIRM</name>